<proteinExistence type="predicted"/>
<name>W8PJR6_9EURY</name>
<dbReference type="InterPro" id="IPR003339">
    <property type="entry name" value="ABC/ECF_trnsptr_transmembrane"/>
</dbReference>
<reference evidence="6 7" key="1">
    <citation type="submission" date="2014-02" db="EMBL/GenBank/DDBJ databases">
        <title>Genome Sequence of an Hyperthermophilic Archaeon, Thermococcus nautili 30-1, producing viral vesicles.</title>
        <authorList>
            <person name="Oberto J."/>
            <person name="Gaudin M."/>
            <person name="Cossu M."/>
            <person name="Gorlas A."/>
            <person name="Slesarev A."/>
            <person name="Marguet E."/>
            <person name="Forterre P."/>
        </authorList>
    </citation>
    <scope>NUCLEOTIDE SEQUENCE [LARGE SCALE GENOMIC DNA]</scope>
    <source>
        <strain evidence="6 7">30-1</strain>
    </source>
</reference>
<dbReference type="GeneID" id="24958655"/>
<evidence type="ECO:0000313" key="7">
    <source>
        <dbReference type="Proteomes" id="UP000019434"/>
    </source>
</evidence>
<dbReference type="GO" id="GO:0005886">
    <property type="term" value="C:plasma membrane"/>
    <property type="evidence" value="ECO:0007669"/>
    <property type="project" value="UniProtKB-ARBA"/>
</dbReference>
<keyword evidence="4 5" id="KW-0472">Membrane</keyword>
<dbReference type="eggNOG" id="arCOG02250">
    <property type="taxonomic scope" value="Archaea"/>
</dbReference>
<evidence type="ECO:0000256" key="3">
    <source>
        <dbReference type="ARBA" id="ARBA00022989"/>
    </source>
</evidence>
<keyword evidence="2 5" id="KW-0812">Transmembrane</keyword>
<gene>
    <name evidence="6" type="ORF">BD01_0706</name>
</gene>
<sequence>MIYQFYVERDSLLHSLDPRVKIIGMLIGITSLMLFNDPKVLIPLFLLILLSGRLLGRLGIGEQLRLLKPLLFIVALTVVIWPLVYKPRLTGLLLGVSFSLRLLGFGLITFQLLMTTRQRELILGFVRLGLPYELGLTLTIALRYIPTLYGIAGTIMDAQRSRGLELDRGNLLERIRKTIPILIPLIVASLKTAHELSIALESRAFGASRRRTFYQDIAMKGRDYLALGILLVCFASLLYLRFALGFGHVVIYR</sequence>
<evidence type="ECO:0000256" key="2">
    <source>
        <dbReference type="ARBA" id="ARBA00022692"/>
    </source>
</evidence>
<dbReference type="OrthoDB" id="31170at2157"/>
<feature type="transmembrane region" description="Helical" evidence="5">
    <location>
        <begin position="224"/>
        <end position="251"/>
    </location>
</feature>
<dbReference type="Pfam" id="PF02361">
    <property type="entry name" value="CbiQ"/>
    <property type="match status" value="1"/>
</dbReference>
<evidence type="ECO:0000313" key="6">
    <source>
        <dbReference type="EMBL" id="AHL22329.1"/>
    </source>
</evidence>
<organism evidence="6 7">
    <name type="scientific">Thermococcus nautili</name>
    <dbReference type="NCBI Taxonomy" id="195522"/>
    <lineage>
        <taxon>Archaea</taxon>
        <taxon>Methanobacteriati</taxon>
        <taxon>Methanobacteriota</taxon>
        <taxon>Thermococci</taxon>
        <taxon>Thermococcales</taxon>
        <taxon>Thermococcaceae</taxon>
        <taxon>Thermococcus</taxon>
    </lineage>
</organism>
<dbReference type="AlphaFoldDB" id="W8PJR6"/>
<keyword evidence="3 5" id="KW-1133">Transmembrane helix</keyword>
<comment type="subcellular location">
    <subcellularLocation>
        <location evidence="1">Membrane</location>
        <topology evidence="1">Multi-pass membrane protein</topology>
    </subcellularLocation>
</comment>
<protein>
    <submittedName>
        <fullName evidence="6">ABC-type cobalt transport system, permease component CbiQ-related transporters</fullName>
    </submittedName>
</protein>
<feature type="transmembrane region" description="Helical" evidence="5">
    <location>
        <begin position="66"/>
        <end position="85"/>
    </location>
</feature>
<dbReference type="PANTHER" id="PTHR33514">
    <property type="entry name" value="PROTEIN ABCI12, CHLOROPLASTIC"/>
    <property type="match status" value="1"/>
</dbReference>
<evidence type="ECO:0000256" key="4">
    <source>
        <dbReference type="ARBA" id="ARBA00023136"/>
    </source>
</evidence>
<dbReference type="CDD" id="cd16914">
    <property type="entry name" value="EcfT"/>
    <property type="match status" value="1"/>
</dbReference>
<accession>W8PJR6</accession>
<feature type="transmembrane region" description="Helical" evidence="5">
    <location>
        <begin position="134"/>
        <end position="152"/>
    </location>
</feature>
<evidence type="ECO:0000256" key="5">
    <source>
        <dbReference type="SAM" id="Phobius"/>
    </source>
</evidence>
<dbReference type="PANTHER" id="PTHR33514:SF13">
    <property type="entry name" value="PROTEIN ABCI12, CHLOROPLASTIC"/>
    <property type="match status" value="1"/>
</dbReference>
<dbReference type="KEGG" id="tnu:BD01_0706"/>
<dbReference type="EMBL" id="CP007264">
    <property type="protein sequence ID" value="AHL22329.1"/>
    <property type="molecule type" value="Genomic_DNA"/>
</dbReference>
<dbReference type="STRING" id="195522.BD01_0706"/>
<evidence type="ECO:0000256" key="1">
    <source>
        <dbReference type="ARBA" id="ARBA00004141"/>
    </source>
</evidence>
<feature type="transmembrane region" description="Helical" evidence="5">
    <location>
        <begin position="92"/>
        <end position="114"/>
    </location>
</feature>
<dbReference type="RefSeq" id="WP_042690036.1">
    <property type="nucleotide sequence ID" value="NZ_CP007264.1"/>
</dbReference>
<keyword evidence="7" id="KW-1185">Reference proteome</keyword>
<dbReference type="Proteomes" id="UP000019434">
    <property type="component" value="Chromosome"/>
</dbReference>
<dbReference type="HOGENOM" id="CLU_056469_2_0_2"/>